<dbReference type="PANTHER" id="PTHR45270">
    <property type="entry name" value="OS03G0832900 PROTEIN"/>
    <property type="match status" value="1"/>
</dbReference>
<organism evidence="3 4">
    <name type="scientific">Cinnamomum micranthum f. kanehirae</name>
    <dbReference type="NCBI Taxonomy" id="337451"/>
    <lineage>
        <taxon>Eukaryota</taxon>
        <taxon>Viridiplantae</taxon>
        <taxon>Streptophyta</taxon>
        <taxon>Embryophyta</taxon>
        <taxon>Tracheophyta</taxon>
        <taxon>Spermatophyta</taxon>
        <taxon>Magnoliopsida</taxon>
        <taxon>Magnoliidae</taxon>
        <taxon>Laurales</taxon>
        <taxon>Lauraceae</taxon>
        <taxon>Cinnamomum</taxon>
    </lineage>
</organism>
<feature type="transmembrane region" description="Helical" evidence="1">
    <location>
        <begin position="129"/>
        <end position="154"/>
    </location>
</feature>
<name>A0A443P4X8_9MAGN</name>
<keyword evidence="4" id="KW-1185">Reference proteome</keyword>
<gene>
    <name evidence="3" type="ORF">CKAN_01469100</name>
</gene>
<dbReference type="Pfam" id="PF14901">
    <property type="entry name" value="Jiv90"/>
    <property type="match status" value="1"/>
</dbReference>
<evidence type="ECO:0000313" key="3">
    <source>
        <dbReference type="EMBL" id="RWR85817.1"/>
    </source>
</evidence>
<dbReference type="InterPro" id="IPR036869">
    <property type="entry name" value="J_dom_sf"/>
</dbReference>
<dbReference type="OrthoDB" id="1507364at2759"/>
<dbReference type="InterPro" id="IPR001623">
    <property type="entry name" value="DnaJ_domain"/>
</dbReference>
<proteinExistence type="predicted"/>
<keyword evidence="1" id="KW-0812">Transmembrane</keyword>
<sequence length="554" mass="62859">MLGFAMEDIGLFKQGWKWFPSQKHIFLGTQTAFCYFRDKITGLVDHHWPMVSAGGVKLWKFLLLLLLLWKDCFVRGCRSLICLGPTTLFVVMWSCFLSLTSTTCLIYVLLVLGAAGAVVRYLGYTPGLFIAGLFGILLMWMFGNLWITGMLLIVGGYVFSLNHARLVILMSTIYAVYCVKVRVGWLGVFLSVNLAFFSNELFNYLLQVYDGSSEGMQFEEHKESEPIPDDFSGDCEYSSPASESENIFSCKSSSKTTSTTNVVNTQKSSVSKVVKTDSSSINEMRRILDSLDHYDALGFSRNKSIDVSLLRKEYRRKAMLVHPDKNMGSPLASESFKKLQCAYEATIKFLQVLSDSTKKRSYDEQLRKEESKRVCQRSCGTSQQAGVDHRSEESRCIRCTKCGNSHLWICTNRTKAKARWCQECFLYHPAKDGDGWVEKMPQKVEIPRAFVCAESKIFDVSEWASCQGLTCKPNTHRPGFQVGMAGLARSSQRSNAGWHPRDLGAEMEDEDDEFELWLQEALDSGFFSETSSKRRWSPFRLPNKKGKKYGRRSL</sequence>
<dbReference type="CDD" id="cd06257">
    <property type="entry name" value="DnaJ"/>
    <property type="match status" value="1"/>
</dbReference>
<feature type="domain" description="J" evidence="2">
    <location>
        <begin position="292"/>
        <end position="366"/>
    </location>
</feature>
<protein>
    <submittedName>
        <fullName evidence="3">Chaperone DnaJ-domain-containing protein</fullName>
    </submittedName>
</protein>
<dbReference type="InterPro" id="IPR032843">
    <property type="entry name" value="Jiv"/>
</dbReference>
<dbReference type="SUPFAM" id="SSF46565">
    <property type="entry name" value="Chaperone J-domain"/>
    <property type="match status" value="1"/>
</dbReference>
<dbReference type="Proteomes" id="UP000283530">
    <property type="component" value="Unassembled WGS sequence"/>
</dbReference>
<keyword evidence="1" id="KW-1133">Transmembrane helix</keyword>
<dbReference type="SMART" id="SM00271">
    <property type="entry name" value="DnaJ"/>
    <property type="match status" value="1"/>
</dbReference>
<dbReference type="PANTHER" id="PTHR45270:SF1">
    <property type="entry name" value="CHAPERONE DNAJ-DOMAIN SUPERFAMILY PROTEIN"/>
    <property type="match status" value="1"/>
</dbReference>
<dbReference type="Gene3D" id="1.10.287.110">
    <property type="entry name" value="DnaJ domain"/>
    <property type="match status" value="1"/>
</dbReference>
<keyword evidence="1" id="KW-0472">Membrane</keyword>
<dbReference type="AlphaFoldDB" id="A0A443P4X8"/>
<evidence type="ECO:0000259" key="2">
    <source>
        <dbReference type="PROSITE" id="PS50076"/>
    </source>
</evidence>
<comment type="caution">
    <text evidence="3">The sequence shown here is derived from an EMBL/GenBank/DDBJ whole genome shotgun (WGS) entry which is preliminary data.</text>
</comment>
<dbReference type="Pfam" id="PF00226">
    <property type="entry name" value="DnaJ"/>
    <property type="match status" value="1"/>
</dbReference>
<feature type="transmembrane region" description="Helical" evidence="1">
    <location>
        <begin position="174"/>
        <end position="197"/>
    </location>
</feature>
<dbReference type="PROSITE" id="PS50076">
    <property type="entry name" value="DNAJ_2"/>
    <property type="match status" value="1"/>
</dbReference>
<evidence type="ECO:0000313" key="4">
    <source>
        <dbReference type="Proteomes" id="UP000283530"/>
    </source>
</evidence>
<reference evidence="3 4" key="1">
    <citation type="journal article" date="2019" name="Nat. Plants">
        <title>Stout camphor tree genome fills gaps in understanding of flowering plant genome evolution.</title>
        <authorList>
            <person name="Chaw S.M."/>
            <person name="Liu Y.C."/>
            <person name="Wu Y.W."/>
            <person name="Wang H.Y."/>
            <person name="Lin C.I."/>
            <person name="Wu C.S."/>
            <person name="Ke H.M."/>
            <person name="Chang L.Y."/>
            <person name="Hsu C.Y."/>
            <person name="Yang H.T."/>
            <person name="Sudianto E."/>
            <person name="Hsu M.H."/>
            <person name="Wu K.P."/>
            <person name="Wang L.N."/>
            <person name="Leebens-Mack J.H."/>
            <person name="Tsai I.J."/>
        </authorList>
    </citation>
    <scope>NUCLEOTIDE SEQUENCE [LARGE SCALE GENOMIC DNA]</scope>
    <source>
        <strain evidence="4">cv. Chaw 1501</strain>
        <tissue evidence="3">Young leaves</tissue>
    </source>
</reference>
<dbReference type="EMBL" id="QPKB01000005">
    <property type="protein sequence ID" value="RWR85817.1"/>
    <property type="molecule type" value="Genomic_DNA"/>
</dbReference>
<accession>A0A443P4X8</accession>
<evidence type="ECO:0000256" key="1">
    <source>
        <dbReference type="SAM" id="Phobius"/>
    </source>
</evidence>